<name>A0A318H3D1_9BURK</name>
<dbReference type="OrthoDB" id="9795345at2"/>
<dbReference type="Proteomes" id="UP000247811">
    <property type="component" value="Unassembled WGS sequence"/>
</dbReference>
<dbReference type="EMBL" id="QJJS01000003">
    <property type="protein sequence ID" value="PXW98047.1"/>
    <property type="molecule type" value="Genomic_DNA"/>
</dbReference>
<evidence type="ECO:0000313" key="4">
    <source>
        <dbReference type="Proteomes" id="UP000247811"/>
    </source>
</evidence>
<evidence type="ECO:0000313" key="3">
    <source>
        <dbReference type="EMBL" id="PXW98047.1"/>
    </source>
</evidence>
<gene>
    <name evidence="3" type="ORF">C7444_103140</name>
</gene>
<organism evidence="3 4">
    <name type="scientific">Sphaerotilus hippei</name>
    <dbReference type="NCBI Taxonomy" id="744406"/>
    <lineage>
        <taxon>Bacteria</taxon>
        <taxon>Pseudomonadati</taxon>
        <taxon>Pseudomonadota</taxon>
        <taxon>Betaproteobacteria</taxon>
        <taxon>Burkholderiales</taxon>
        <taxon>Sphaerotilaceae</taxon>
        <taxon>Sphaerotilus</taxon>
    </lineage>
</organism>
<accession>A0A318H3D1</accession>
<dbReference type="GO" id="GO:0006355">
    <property type="term" value="P:regulation of DNA-templated transcription"/>
    <property type="evidence" value="ECO:0007669"/>
    <property type="project" value="InterPro"/>
</dbReference>
<dbReference type="InterPro" id="IPR010134">
    <property type="entry name" value="PHA_reg_PhaR"/>
</dbReference>
<dbReference type="Pfam" id="PF05233">
    <property type="entry name" value="PHB_acc"/>
    <property type="match status" value="2"/>
</dbReference>
<comment type="caution">
    <text evidence="3">The sequence shown here is derived from an EMBL/GenBank/DDBJ whole genome shotgun (WGS) entry which is preliminary data.</text>
</comment>
<dbReference type="NCBIfam" id="TIGR01848">
    <property type="entry name" value="PHA_reg_PhaR"/>
    <property type="match status" value="1"/>
</dbReference>
<feature type="domain" description="PHB accumulation regulatory" evidence="1">
    <location>
        <begin position="130"/>
        <end position="166"/>
    </location>
</feature>
<sequence>MVSSRRDNAETAAAPEAGLRILKKYPNRRLYDTRTSSYITLADVKQMVLGAEVFEVRDAKTAEDLTRSILLQIILEEETGGMPMFSTQMLAQIIRFYGHTMQGVMGQYLESNLQSFVDLQKRFAEQTVPFSPEAWSQFLTGQSPVMGGLMSTYVDQSKQLLTQMQEMQKQAGTLFPGMPGFTPPTGKR</sequence>
<feature type="domain" description="PHB accumulation regulatory" evidence="1">
    <location>
        <begin position="85"/>
        <end position="123"/>
    </location>
</feature>
<dbReference type="RefSeq" id="WP_110399618.1">
    <property type="nucleotide sequence ID" value="NZ_QJJS01000003.1"/>
</dbReference>
<dbReference type="AlphaFoldDB" id="A0A318H3D1"/>
<evidence type="ECO:0000259" key="1">
    <source>
        <dbReference type="Pfam" id="PF05233"/>
    </source>
</evidence>
<dbReference type="InterPro" id="IPR007897">
    <property type="entry name" value="PHB_accumulat"/>
</dbReference>
<proteinExistence type="predicted"/>
<evidence type="ECO:0000259" key="2">
    <source>
        <dbReference type="Pfam" id="PF07879"/>
    </source>
</evidence>
<protein>
    <submittedName>
        <fullName evidence="3">Polyhydroxyalkanoate synthesis repressor PhaR</fullName>
    </submittedName>
</protein>
<feature type="domain" description="PHA accumulation regulator DNA-binding N-terminal" evidence="2">
    <location>
        <begin position="21"/>
        <end position="80"/>
    </location>
</feature>
<reference evidence="3 4" key="1">
    <citation type="submission" date="2018-05" db="EMBL/GenBank/DDBJ databases">
        <title>Genomic Encyclopedia of Type Strains, Phase IV (KMG-IV): sequencing the most valuable type-strain genomes for metagenomic binning, comparative biology and taxonomic classification.</title>
        <authorList>
            <person name="Goeker M."/>
        </authorList>
    </citation>
    <scope>NUCLEOTIDE SEQUENCE [LARGE SCALE GENOMIC DNA]</scope>
    <source>
        <strain evidence="3 4">DSM 566</strain>
    </source>
</reference>
<dbReference type="Pfam" id="PF07879">
    <property type="entry name" value="PHB_acc_N"/>
    <property type="match status" value="1"/>
</dbReference>
<keyword evidence="4" id="KW-1185">Reference proteome</keyword>
<dbReference type="InterPro" id="IPR012909">
    <property type="entry name" value="PHA_DNA-bd_N"/>
</dbReference>